<evidence type="ECO:0000256" key="1">
    <source>
        <dbReference type="SAM" id="MobiDB-lite"/>
    </source>
</evidence>
<evidence type="ECO:0008006" key="5">
    <source>
        <dbReference type="Google" id="ProtNLM"/>
    </source>
</evidence>
<evidence type="ECO:0000313" key="3">
    <source>
        <dbReference type="EMBL" id="MCW3796294.1"/>
    </source>
</evidence>
<sequence>MSDTVLHDPGISTGQARPAGPRRTPWHLWAVGIVALLWNGFGAVDYLMTRTRNEAYLGQMGDPQVILNYIDAFPTWASIGWGLAVWGAVAGSLLLLLRSRHAVTAFALSLMGMALSFGWQYLGPPPPPVMTEGPNAVMPILIAVAAVLFLAYAGRALTRGLLR</sequence>
<dbReference type="RefSeq" id="WP_264880052.1">
    <property type="nucleotide sequence ID" value="NZ_JAPDOB010000001.1"/>
</dbReference>
<dbReference type="Proteomes" id="UP001526246">
    <property type="component" value="Unassembled WGS sequence"/>
</dbReference>
<feature type="transmembrane region" description="Helical" evidence="2">
    <location>
        <begin position="76"/>
        <end position="96"/>
    </location>
</feature>
<protein>
    <recommendedName>
        <fullName evidence="5">Sugar transporter</fullName>
    </recommendedName>
</protein>
<keyword evidence="4" id="KW-1185">Reference proteome</keyword>
<keyword evidence="2" id="KW-0472">Membrane</keyword>
<accession>A0ABT3JBI2</accession>
<dbReference type="EMBL" id="JAPDOB010000001">
    <property type="protein sequence ID" value="MCW3796294.1"/>
    <property type="molecule type" value="Genomic_DNA"/>
</dbReference>
<feature type="transmembrane region" description="Helical" evidence="2">
    <location>
        <begin position="103"/>
        <end position="122"/>
    </location>
</feature>
<feature type="region of interest" description="Disordered" evidence="1">
    <location>
        <begin position="1"/>
        <end position="20"/>
    </location>
</feature>
<feature type="transmembrane region" description="Helical" evidence="2">
    <location>
        <begin position="134"/>
        <end position="153"/>
    </location>
</feature>
<gene>
    <name evidence="3" type="ORF">OMW55_00520</name>
</gene>
<organism evidence="3 4">
    <name type="scientific">Sphingomonas arvum</name>
    <dbReference type="NCBI Taxonomy" id="2992113"/>
    <lineage>
        <taxon>Bacteria</taxon>
        <taxon>Pseudomonadati</taxon>
        <taxon>Pseudomonadota</taxon>
        <taxon>Alphaproteobacteria</taxon>
        <taxon>Sphingomonadales</taxon>
        <taxon>Sphingomonadaceae</taxon>
        <taxon>Sphingomonas</taxon>
    </lineage>
</organism>
<reference evidence="3 4" key="1">
    <citation type="submission" date="2022-10" db="EMBL/GenBank/DDBJ databases">
        <title>Sphingomonas sp.</title>
        <authorList>
            <person name="Jin C."/>
        </authorList>
    </citation>
    <scope>NUCLEOTIDE SEQUENCE [LARGE SCALE GENOMIC DNA]</scope>
    <source>
        <strain evidence="3 4">BN140010</strain>
    </source>
</reference>
<evidence type="ECO:0000313" key="4">
    <source>
        <dbReference type="Proteomes" id="UP001526246"/>
    </source>
</evidence>
<comment type="caution">
    <text evidence="3">The sequence shown here is derived from an EMBL/GenBank/DDBJ whole genome shotgun (WGS) entry which is preliminary data.</text>
</comment>
<name>A0ABT3JBI2_9SPHN</name>
<evidence type="ECO:0000256" key="2">
    <source>
        <dbReference type="SAM" id="Phobius"/>
    </source>
</evidence>
<feature type="transmembrane region" description="Helical" evidence="2">
    <location>
        <begin position="26"/>
        <end position="48"/>
    </location>
</feature>
<keyword evidence="2" id="KW-1133">Transmembrane helix</keyword>
<keyword evidence="2" id="KW-0812">Transmembrane</keyword>
<proteinExistence type="predicted"/>